<dbReference type="InterPro" id="IPR017270">
    <property type="entry name" value="MotA/TolQ/ExbB-rel"/>
</dbReference>
<keyword evidence="7" id="KW-0175">Coiled coil</keyword>
<evidence type="ECO:0000256" key="7">
    <source>
        <dbReference type="SAM" id="Coils"/>
    </source>
</evidence>
<reference evidence="11 12" key="1">
    <citation type="submission" date="2018-01" db="EMBL/GenBank/DDBJ databases">
        <title>Genome sequence of a Cantenovulum-like bacteria.</title>
        <authorList>
            <person name="Tan W.R."/>
            <person name="Lau N.-S."/>
            <person name="Go F."/>
            <person name="Amirul A.-A.A."/>
        </authorList>
    </citation>
    <scope>NUCLEOTIDE SEQUENCE [LARGE SCALE GENOMIC DNA]</scope>
    <source>
        <strain evidence="11 12">CCB-QB4</strain>
    </source>
</reference>
<feature type="signal peptide" evidence="9">
    <location>
        <begin position="1"/>
        <end position="26"/>
    </location>
</feature>
<feature type="chain" id="PRO_5015770804" evidence="9">
    <location>
        <begin position="27"/>
        <end position="455"/>
    </location>
</feature>
<dbReference type="PIRSF" id="PIRSF037714">
    <property type="entry name" value="TolR"/>
    <property type="match status" value="1"/>
</dbReference>
<keyword evidence="12" id="KW-1185">Reference proteome</keyword>
<comment type="similarity">
    <text evidence="6">Belongs to the exbB/tolQ family.</text>
</comment>
<dbReference type="InterPro" id="IPR050790">
    <property type="entry name" value="ExbB/TolQ_transport"/>
</dbReference>
<keyword evidence="4 8" id="KW-1133">Transmembrane helix</keyword>
<keyword evidence="11" id="KW-0969">Cilium</keyword>
<feature type="domain" description="MotA/TolQ/ExbB proton channel" evidence="10">
    <location>
        <begin position="318"/>
        <end position="439"/>
    </location>
</feature>
<keyword evidence="11" id="KW-0966">Cell projection</keyword>
<evidence type="ECO:0000256" key="5">
    <source>
        <dbReference type="ARBA" id="ARBA00023136"/>
    </source>
</evidence>
<proteinExistence type="inferred from homology"/>
<keyword evidence="2" id="KW-1003">Cell membrane</keyword>
<name>A0A2S0VV50_9ALTE</name>
<dbReference type="EMBL" id="CP026604">
    <property type="protein sequence ID" value="AWB68097.1"/>
    <property type="molecule type" value="Genomic_DNA"/>
</dbReference>
<evidence type="ECO:0000313" key="11">
    <source>
        <dbReference type="EMBL" id="AWB68097.1"/>
    </source>
</evidence>
<protein>
    <submittedName>
        <fullName evidence="11">Flagellar motor protein MotA</fullName>
    </submittedName>
</protein>
<dbReference type="Proteomes" id="UP000244441">
    <property type="component" value="Chromosome"/>
</dbReference>
<dbReference type="InterPro" id="IPR002898">
    <property type="entry name" value="MotA_ExbB_proton_chnl"/>
</dbReference>
<evidence type="ECO:0000256" key="9">
    <source>
        <dbReference type="SAM" id="SignalP"/>
    </source>
</evidence>
<evidence type="ECO:0000256" key="8">
    <source>
        <dbReference type="SAM" id="Phobius"/>
    </source>
</evidence>
<evidence type="ECO:0000313" key="12">
    <source>
        <dbReference type="Proteomes" id="UP000244441"/>
    </source>
</evidence>
<accession>A0A2S0VV50</accession>
<dbReference type="OrthoDB" id="4045at2"/>
<feature type="transmembrane region" description="Helical" evidence="8">
    <location>
        <begin position="279"/>
        <end position="302"/>
    </location>
</feature>
<organism evidence="11 12">
    <name type="scientific">Saccharobesus litoralis</name>
    <dbReference type="NCBI Taxonomy" id="2172099"/>
    <lineage>
        <taxon>Bacteria</taxon>
        <taxon>Pseudomonadati</taxon>
        <taxon>Pseudomonadota</taxon>
        <taxon>Gammaproteobacteria</taxon>
        <taxon>Alteromonadales</taxon>
        <taxon>Alteromonadaceae</taxon>
        <taxon>Saccharobesus</taxon>
    </lineage>
</organism>
<evidence type="ECO:0000256" key="2">
    <source>
        <dbReference type="ARBA" id="ARBA00022475"/>
    </source>
</evidence>
<dbReference type="PANTHER" id="PTHR30625:SF11">
    <property type="entry name" value="MOTA_TOLQ_EXBB PROTON CHANNEL DOMAIN-CONTAINING PROTEIN"/>
    <property type="match status" value="1"/>
</dbReference>
<feature type="transmembrane region" description="Helical" evidence="8">
    <location>
        <begin position="364"/>
        <end position="385"/>
    </location>
</feature>
<dbReference type="RefSeq" id="WP_108604162.1">
    <property type="nucleotide sequence ID" value="NZ_CP026604.1"/>
</dbReference>
<keyword evidence="9" id="KW-0732">Signal</keyword>
<dbReference type="AlphaFoldDB" id="A0A2S0VV50"/>
<comment type="subcellular location">
    <subcellularLocation>
        <location evidence="1">Cell membrane</location>
        <topology evidence="1">Multi-pass membrane protein</topology>
    </subcellularLocation>
    <subcellularLocation>
        <location evidence="6">Membrane</location>
        <topology evidence="6">Multi-pass membrane protein</topology>
    </subcellularLocation>
</comment>
<keyword evidence="5 8" id="KW-0472">Membrane</keyword>
<dbReference type="GO" id="GO:0017038">
    <property type="term" value="P:protein import"/>
    <property type="evidence" value="ECO:0007669"/>
    <property type="project" value="TreeGrafter"/>
</dbReference>
<evidence type="ECO:0000256" key="6">
    <source>
        <dbReference type="RuleBase" id="RU004057"/>
    </source>
</evidence>
<dbReference type="PANTHER" id="PTHR30625">
    <property type="entry name" value="PROTEIN TOLQ"/>
    <property type="match status" value="1"/>
</dbReference>
<evidence type="ECO:0000256" key="1">
    <source>
        <dbReference type="ARBA" id="ARBA00004651"/>
    </source>
</evidence>
<feature type="transmembrane region" description="Helical" evidence="8">
    <location>
        <begin position="405"/>
        <end position="427"/>
    </location>
</feature>
<evidence type="ECO:0000256" key="3">
    <source>
        <dbReference type="ARBA" id="ARBA00022692"/>
    </source>
</evidence>
<keyword evidence="11" id="KW-0282">Flagellum</keyword>
<gene>
    <name evidence="11" type="ORF">C2869_17450</name>
</gene>
<keyword evidence="6" id="KW-0653">Protein transport</keyword>
<feature type="coiled-coil region" evidence="7">
    <location>
        <begin position="46"/>
        <end position="84"/>
    </location>
</feature>
<evidence type="ECO:0000259" key="10">
    <source>
        <dbReference type="Pfam" id="PF01618"/>
    </source>
</evidence>
<evidence type="ECO:0000256" key="4">
    <source>
        <dbReference type="ARBA" id="ARBA00022989"/>
    </source>
</evidence>
<keyword evidence="6" id="KW-0813">Transport</keyword>
<dbReference type="Pfam" id="PF01618">
    <property type="entry name" value="MotA_ExbB"/>
    <property type="match status" value="1"/>
</dbReference>
<sequence>MKQFKTLLTVSALALTSVSFTASANAELDKLLEQVKKDRVSEVKINAKREAEFKAARDQKQALLNKAKAEYKAEEARQKRLQQAFIDNNKKITEKEVELDDAKGTLGEMFGVVRQSSGEALGRISTSIVSSQPKYANRTELLSKLAEAKELPTVSELEELWFALQTEMTESGKVVTYDAPVVALDGSETTETITRIGVFNLLSNGEYLVYNTENAADPKIQPLARQPEAHILADASAYQGQSSGYGSVYLDPARGAILNIFKQKATLEERYHQGGVPGYVITGVLALGALIALWKLLTLFLIGAKMKGQLKNTATPNTNNPLGRILKVYADNKDADVENLELKLDEAILRETPSIERGINVIKILAAIAPLLGLLGTVVGMIGTFQSITLFGTGDPKIMAGNISMALVTTAQGLIAALPLIFIHAIVAARGKSITHILEEQSAGIVAAHAEKEQA</sequence>
<dbReference type="GO" id="GO:0005886">
    <property type="term" value="C:plasma membrane"/>
    <property type="evidence" value="ECO:0007669"/>
    <property type="project" value="UniProtKB-SubCell"/>
</dbReference>
<dbReference type="KEGG" id="cate:C2869_17450"/>
<keyword evidence="3 8" id="KW-0812">Transmembrane</keyword>